<dbReference type="InterPro" id="IPR050177">
    <property type="entry name" value="Lipid_A_modif_metabolic_enz"/>
</dbReference>
<dbReference type="Pfam" id="PF01370">
    <property type="entry name" value="Epimerase"/>
    <property type="match status" value="1"/>
</dbReference>
<proteinExistence type="predicted"/>
<dbReference type="Proteomes" id="UP001183643">
    <property type="component" value="Unassembled WGS sequence"/>
</dbReference>
<protein>
    <submittedName>
        <fullName evidence="2">Nucleoside-diphosphate-sugar epimerase</fullName>
    </submittedName>
</protein>
<dbReference type="SUPFAM" id="SSF51735">
    <property type="entry name" value="NAD(P)-binding Rossmann-fold domains"/>
    <property type="match status" value="1"/>
</dbReference>
<comment type="caution">
    <text evidence="2">The sequence shown here is derived from an EMBL/GenBank/DDBJ whole genome shotgun (WGS) entry which is preliminary data.</text>
</comment>
<dbReference type="RefSeq" id="WP_310362721.1">
    <property type="nucleotide sequence ID" value="NZ_JAVDYB010000001.1"/>
</dbReference>
<reference evidence="2" key="1">
    <citation type="submission" date="2023-07" db="EMBL/GenBank/DDBJ databases">
        <title>Sequencing the genomes of 1000 actinobacteria strains.</title>
        <authorList>
            <person name="Klenk H.-P."/>
        </authorList>
    </citation>
    <scope>NUCLEOTIDE SEQUENCE</scope>
    <source>
        <strain evidence="2">DSM 44707</strain>
    </source>
</reference>
<dbReference type="PANTHER" id="PTHR43245">
    <property type="entry name" value="BIFUNCTIONAL POLYMYXIN RESISTANCE PROTEIN ARNA"/>
    <property type="match status" value="1"/>
</dbReference>
<name>A0AAE3YJT2_9ACTN</name>
<evidence type="ECO:0000313" key="2">
    <source>
        <dbReference type="EMBL" id="MDR7273812.1"/>
    </source>
</evidence>
<dbReference type="InterPro" id="IPR001509">
    <property type="entry name" value="Epimerase_deHydtase"/>
</dbReference>
<accession>A0AAE3YJT2</accession>
<dbReference type="InterPro" id="IPR036291">
    <property type="entry name" value="NAD(P)-bd_dom_sf"/>
</dbReference>
<evidence type="ECO:0000259" key="1">
    <source>
        <dbReference type="Pfam" id="PF01370"/>
    </source>
</evidence>
<keyword evidence="3" id="KW-1185">Reference proteome</keyword>
<gene>
    <name evidence="2" type="ORF">J2S41_000590</name>
</gene>
<organism evidence="2 3">
    <name type="scientific">Catenuloplanes atrovinosus</name>
    <dbReference type="NCBI Taxonomy" id="137266"/>
    <lineage>
        <taxon>Bacteria</taxon>
        <taxon>Bacillati</taxon>
        <taxon>Actinomycetota</taxon>
        <taxon>Actinomycetes</taxon>
        <taxon>Micromonosporales</taxon>
        <taxon>Micromonosporaceae</taxon>
        <taxon>Catenuloplanes</taxon>
    </lineage>
</organism>
<dbReference type="AlphaFoldDB" id="A0AAE3YJT2"/>
<sequence length="328" mass="34408">MRLLVLGGTEFVGRAVVEAAVARGWRVTVLNRGRHTVTQAGVVSLRGDRTAPDGLAALSGRSFDAVVDTWSWAPSAVTASASLLSSVAGSYAYVSSRSVYAWPAPRGAAEDAPLVPPSDDLADYAGIKRAGELAAIEHFGDRALLVRAGLILGPQENVGRLPWWLTRIARGGDVLAPGPASLPLQYVDVRDLAEWTLDALAAGLGGAYNLVSPPGHATMSSLLAACADATGASAALRWADPEPILDAGVEPWTDLPIWLPPGETHDAMHTSDVSRALATGLRCRPVAETVADTWAWLRSIGGVAPQRDDRPPLGLDPDTEAALLKRLT</sequence>
<dbReference type="Gene3D" id="3.40.50.720">
    <property type="entry name" value="NAD(P)-binding Rossmann-like Domain"/>
    <property type="match status" value="1"/>
</dbReference>
<evidence type="ECO:0000313" key="3">
    <source>
        <dbReference type="Proteomes" id="UP001183643"/>
    </source>
</evidence>
<feature type="domain" description="NAD-dependent epimerase/dehydratase" evidence="1">
    <location>
        <begin position="4"/>
        <end position="209"/>
    </location>
</feature>
<dbReference type="EMBL" id="JAVDYB010000001">
    <property type="protein sequence ID" value="MDR7273812.1"/>
    <property type="molecule type" value="Genomic_DNA"/>
</dbReference>
<dbReference type="PANTHER" id="PTHR43245:SF13">
    <property type="entry name" value="UDP-D-APIOSE_UDP-D-XYLOSE SYNTHASE 2"/>
    <property type="match status" value="1"/>
</dbReference>